<keyword evidence="2" id="KW-1185">Reference proteome</keyword>
<dbReference type="HOGENOM" id="CLU_2041826_0_0_1"/>
<accession>A0A0E0MKQ6</accession>
<dbReference type="AlphaFoldDB" id="A0A0E0MKQ6"/>
<name>A0A0E0MKQ6_ORYPU</name>
<dbReference type="EnsemblPlants" id="OPUNC12G05850.1">
    <property type="protein sequence ID" value="OPUNC12G05850.1"/>
    <property type="gene ID" value="OPUNC12G05850"/>
</dbReference>
<reference evidence="1" key="2">
    <citation type="submission" date="2018-05" db="EMBL/GenBank/DDBJ databases">
        <title>OpunRS2 (Oryza punctata Reference Sequence Version 2).</title>
        <authorList>
            <person name="Zhang J."/>
            <person name="Kudrna D."/>
            <person name="Lee S."/>
            <person name="Talag J."/>
            <person name="Welchert J."/>
            <person name="Wing R.A."/>
        </authorList>
    </citation>
    <scope>NUCLEOTIDE SEQUENCE [LARGE SCALE GENOMIC DNA]</scope>
</reference>
<dbReference type="InterPro" id="IPR023170">
    <property type="entry name" value="HhH_base_excis_C"/>
</dbReference>
<reference evidence="1" key="1">
    <citation type="submission" date="2015-04" db="UniProtKB">
        <authorList>
            <consortium name="EnsemblPlants"/>
        </authorList>
    </citation>
    <scope>IDENTIFICATION</scope>
</reference>
<protein>
    <submittedName>
        <fullName evidence="1">Uncharacterized protein</fullName>
    </submittedName>
</protein>
<dbReference type="Gramene" id="OPUNC12G05850.1">
    <property type="protein sequence ID" value="OPUNC12G05850.1"/>
    <property type="gene ID" value="OPUNC12G05850"/>
</dbReference>
<dbReference type="Proteomes" id="UP000026962">
    <property type="component" value="Chromosome 12"/>
</dbReference>
<evidence type="ECO:0000313" key="2">
    <source>
        <dbReference type="Proteomes" id="UP000026962"/>
    </source>
</evidence>
<proteinExistence type="predicted"/>
<dbReference type="Gene3D" id="1.10.1670.10">
    <property type="entry name" value="Helix-hairpin-Helix base-excision DNA repair enzymes (C-terminal)"/>
    <property type="match status" value="1"/>
</dbReference>
<sequence>MSAKPPSLEIPSPPVGISLRRNKSVQWLALAGVGWEEDAPLAYLRLFVWRRGSWTIQSQILGAKQIVENASSLAQQQHSVRGLTGQLVDPSRPGDFNQTTMELGETLCSKAKLWLLPVPCL</sequence>
<dbReference type="STRING" id="4537.A0A0E0MKQ6"/>
<evidence type="ECO:0000313" key="1">
    <source>
        <dbReference type="EnsemblPlants" id="OPUNC12G05850.1"/>
    </source>
</evidence>
<organism evidence="1">
    <name type="scientific">Oryza punctata</name>
    <name type="common">Red rice</name>
    <dbReference type="NCBI Taxonomy" id="4537"/>
    <lineage>
        <taxon>Eukaryota</taxon>
        <taxon>Viridiplantae</taxon>
        <taxon>Streptophyta</taxon>
        <taxon>Embryophyta</taxon>
        <taxon>Tracheophyta</taxon>
        <taxon>Spermatophyta</taxon>
        <taxon>Magnoliopsida</taxon>
        <taxon>Liliopsida</taxon>
        <taxon>Poales</taxon>
        <taxon>Poaceae</taxon>
        <taxon>BOP clade</taxon>
        <taxon>Oryzoideae</taxon>
        <taxon>Oryzeae</taxon>
        <taxon>Oryzinae</taxon>
        <taxon>Oryza</taxon>
    </lineage>
</organism>